<name>A0ABS7CL99_9BACL</name>
<dbReference type="EMBL" id="JAHZIK010003196">
    <property type="protein sequence ID" value="MBW7461707.1"/>
    <property type="molecule type" value="Genomic_DNA"/>
</dbReference>
<dbReference type="GO" id="GO:0016787">
    <property type="term" value="F:hydrolase activity"/>
    <property type="evidence" value="ECO:0007669"/>
    <property type="project" value="UniProtKB-KW"/>
</dbReference>
<gene>
    <name evidence="4" type="ORF">K0U00_47405</name>
</gene>
<keyword evidence="4" id="KW-0378">Hydrolase</keyword>
<evidence type="ECO:0000313" key="5">
    <source>
        <dbReference type="Proteomes" id="UP001519887"/>
    </source>
</evidence>
<dbReference type="InterPro" id="IPR001701">
    <property type="entry name" value="Glyco_hydro_9"/>
</dbReference>
<comment type="caution">
    <text evidence="4">The sequence shown here is derived from an EMBL/GenBank/DDBJ whole genome shotgun (WGS) entry which is preliminary data.</text>
</comment>
<protein>
    <submittedName>
        <fullName evidence="4">Glycoside hydrolase family 9 protein</fullName>
    </submittedName>
</protein>
<feature type="non-terminal residue" evidence="4">
    <location>
        <position position="1"/>
    </location>
</feature>
<dbReference type="SUPFAM" id="SSF48208">
    <property type="entry name" value="Six-hairpin glycosidases"/>
    <property type="match status" value="1"/>
</dbReference>
<dbReference type="Pfam" id="PF00759">
    <property type="entry name" value="Glyco_hydro_9"/>
    <property type="match status" value="1"/>
</dbReference>
<keyword evidence="1" id="KW-0119">Carbohydrate metabolism</keyword>
<feature type="domain" description="Glycoside hydrolase family 9" evidence="3">
    <location>
        <begin position="1"/>
        <end position="158"/>
    </location>
</feature>
<dbReference type="Gene3D" id="1.50.10.10">
    <property type="match status" value="1"/>
</dbReference>
<accession>A0ABS7CL99</accession>
<keyword evidence="2" id="KW-0624">Polysaccharide degradation</keyword>
<evidence type="ECO:0000313" key="4">
    <source>
        <dbReference type="EMBL" id="MBW7461707.1"/>
    </source>
</evidence>
<evidence type="ECO:0000256" key="1">
    <source>
        <dbReference type="ARBA" id="ARBA00023277"/>
    </source>
</evidence>
<organism evidence="4 5">
    <name type="scientific">Paenibacillus sepulcri</name>
    <dbReference type="NCBI Taxonomy" id="359917"/>
    <lineage>
        <taxon>Bacteria</taxon>
        <taxon>Bacillati</taxon>
        <taxon>Bacillota</taxon>
        <taxon>Bacilli</taxon>
        <taxon>Bacillales</taxon>
        <taxon>Paenibacillaceae</taxon>
        <taxon>Paenibacillus</taxon>
    </lineage>
</organism>
<feature type="non-terminal residue" evidence="4">
    <location>
        <position position="165"/>
    </location>
</feature>
<evidence type="ECO:0000256" key="2">
    <source>
        <dbReference type="ARBA" id="ARBA00023326"/>
    </source>
</evidence>
<evidence type="ECO:0000259" key="3">
    <source>
        <dbReference type="Pfam" id="PF00759"/>
    </source>
</evidence>
<keyword evidence="5" id="KW-1185">Reference proteome</keyword>
<dbReference type="InterPro" id="IPR008928">
    <property type="entry name" value="6-hairpin_glycosidase_sf"/>
</dbReference>
<dbReference type="Proteomes" id="UP001519887">
    <property type="component" value="Unassembled WGS sequence"/>
</dbReference>
<proteinExistence type="predicted"/>
<dbReference type="InterPro" id="IPR012341">
    <property type="entry name" value="6hp_glycosidase-like_sf"/>
</dbReference>
<sequence length="165" mass="18361">YTSGINNALLFAEVQLALLTNDAGYIDSASDRIANFPDLRATNYWDMGPLAFAEFYPLADTATKTKIQQALKKELDGFLSSVDDTPYGVINQFGNFGVNEPHAGYVADAIRYYELFNDPSALRAATEGLYWMVGSNPWNFSWVSGVGTDFVKYLHTRLDEQAYDA</sequence>
<reference evidence="4 5" key="1">
    <citation type="submission" date="2021-07" db="EMBL/GenBank/DDBJ databases">
        <title>Paenibacillus radiodurans sp. nov., isolated from the southeastern edge of Tengger Desert.</title>
        <authorList>
            <person name="Zhang G."/>
        </authorList>
    </citation>
    <scope>NUCLEOTIDE SEQUENCE [LARGE SCALE GENOMIC DNA]</scope>
    <source>
        <strain evidence="4 5">CCM 7311</strain>
    </source>
</reference>